<keyword evidence="3" id="KW-0274">FAD</keyword>
<comment type="similarity">
    <text evidence="1">Belongs to the paxM FAD-dependent monooxygenase family.</text>
</comment>
<dbReference type="PRINTS" id="PR00420">
    <property type="entry name" value="RNGMNOXGNASE"/>
</dbReference>
<dbReference type="InterPro" id="IPR036188">
    <property type="entry name" value="FAD/NAD-bd_sf"/>
</dbReference>
<feature type="region of interest" description="Disordered" evidence="6">
    <location>
        <begin position="413"/>
        <end position="439"/>
    </location>
</feature>
<sequence length="439" mass="47811">MNNKTSEVKPVRVVIIGGGVAGLGAAYGLTRPELEGRFDVRVIEKRTASQCLEAGYPIHLSPSGRDAISTLLSPADQERLHLARQSLPARHDGISFFNSDCKRIWHTLREPFESSLVERGDILRILRDRVKGIEYDRKVVSVKDLQDEAVVMLSTGEIIRADIVIGSDGMFSAVRKTLHPKDDFRPMPWVTCNFRLSPSFLKAAVSGLGADPRGINVFCGTGWSAALMPTHDGAYVALTVPSPMKDIRSAFASLPDLPLIQAIRADVNTNQGRAFPLYSAKYTQAGRGRLILIGDAAHGMNPFCGAGASMALSDAASLVKVLTGTEDLAEALPRFHNDLKKRADPMIKMSKVLLWLAQGKTPMGRVARGTAFRTIEVVEKVLPTRKRMQKRLDAVLADAEEAKRLDAALAEEANQAGISPVSSTSTLLEDTPPKMLRHD</sequence>
<dbReference type="PANTHER" id="PTHR13789:SF309">
    <property type="entry name" value="PUTATIVE (AFU_ORTHOLOGUE AFUA_6G14510)-RELATED"/>
    <property type="match status" value="1"/>
</dbReference>
<comment type="caution">
    <text evidence="8">The sequence shown here is derived from an EMBL/GenBank/DDBJ whole genome shotgun (WGS) entry which is preliminary data.</text>
</comment>
<name>A0AA38HCR3_9TREE</name>
<gene>
    <name evidence="8" type="ORF">MKK02DRAFT_33716</name>
</gene>
<dbReference type="EMBL" id="JAKWFO010000005">
    <property type="protein sequence ID" value="KAI9636549.1"/>
    <property type="molecule type" value="Genomic_DNA"/>
</dbReference>
<reference evidence="8" key="1">
    <citation type="journal article" date="2022" name="G3 (Bethesda)">
        <title>High quality genome of the basidiomycete yeast Dioszegia hungarica PDD-24b-2 isolated from cloud water.</title>
        <authorList>
            <person name="Jarrige D."/>
            <person name="Haridas S."/>
            <person name="Bleykasten-Grosshans C."/>
            <person name="Joly M."/>
            <person name="Nadalig T."/>
            <person name="Sancelme M."/>
            <person name="Vuilleumier S."/>
            <person name="Grigoriev I.V."/>
            <person name="Amato P."/>
            <person name="Bringel F."/>
        </authorList>
    </citation>
    <scope>NUCLEOTIDE SEQUENCE</scope>
    <source>
        <strain evidence="8">PDD-24b-2</strain>
    </source>
</reference>
<evidence type="ECO:0000313" key="8">
    <source>
        <dbReference type="EMBL" id="KAI9636549.1"/>
    </source>
</evidence>
<dbReference type="AlphaFoldDB" id="A0AA38HCR3"/>
<dbReference type="Pfam" id="PF01494">
    <property type="entry name" value="FAD_binding_3"/>
    <property type="match status" value="1"/>
</dbReference>
<dbReference type="PANTHER" id="PTHR13789">
    <property type="entry name" value="MONOOXYGENASE"/>
    <property type="match status" value="1"/>
</dbReference>
<evidence type="ECO:0000256" key="6">
    <source>
        <dbReference type="SAM" id="MobiDB-lite"/>
    </source>
</evidence>
<dbReference type="RefSeq" id="XP_052946326.1">
    <property type="nucleotide sequence ID" value="XM_053088770.1"/>
</dbReference>
<dbReference type="InterPro" id="IPR050493">
    <property type="entry name" value="FAD-dep_Monooxygenase_BioMet"/>
</dbReference>
<protein>
    <recommendedName>
        <fullName evidence="7">FAD-binding domain-containing protein</fullName>
    </recommendedName>
</protein>
<evidence type="ECO:0000256" key="2">
    <source>
        <dbReference type="ARBA" id="ARBA00022630"/>
    </source>
</evidence>
<evidence type="ECO:0000256" key="3">
    <source>
        <dbReference type="ARBA" id="ARBA00022827"/>
    </source>
</evidence>
<evidence type="ECO:0000313" key="9">
    <source>
        <dbReference type="Proteomes" id="UP001164286"/>
    </source>
</evidence>
<evidence type="ECO:0000256" key="5">
    <source>
        <dbReference type="ARBA" id="ARBA00023033"/>
    </source>
</evidence>
<keyword evidence="5" id="KW-0503">Monooxygenase</keyword>
<keyword evidence="4" id="KW-0560">Oxidoreductase</keyword>
<keyword evidence="2" id="KW-0285">Flavoprotein</keyword>
<dbReference type="Gene3D" id="3.50.50.60">
    <property type="entry name" value="FAD/NAD(P)-binding domain"/>
    <property type="match status" value="1"/>
</dbReference>
<accession>A0AA38HCR3</accession>
<dbReference type="Proteomes" id="UP001164286">
    <property type="component" value="Unassembled WGS sequence"/>
</dbReference>
<proteinExistence type="inferred from homology"/>
<dbReference type="GO" id="GO:0071949">
    <property type="term" value="F:FAD binding"/>
    <property type="evidence" value="ECO:0007669"/>
    <property type="project" value="InterPro"/>
</dbReference>
<organism evidence="8 9">
    <name type="scientific">Dioszegia hungarica</name>
    <dbReference type="NCBI Taxonomy" id="4972"/>
    <lineage>
        <taxon>Eukaryota</taxon>
        <taxon>Fungi</taxon>
        <taxon>Dikarya</taxon>
        <taxon>Basidiomycota</taxon>
        <taxon>Agaricomycotina</taxon>
        <taxon>Tremellomycetes</taxon>
        <taxon>Tremellales</taxon>
        <taxon>Bulleribasidiaceae</taxon>
        <taxon>Dioszegia</taxon>
    </lineage>
</organism>
<evidence type="ECO:0000259" key="7">
    <source>
        <dbReference type="Pfam" id="PF01494"/>
    </source>
</evidence>
<evidence type="ECO:0000256" key="4">
    <source>
        <dbReference type="ARBA" id="ARBA00023002"/>
    </source>
</evidence>
<dbReference type="SUPFAM" id="SSF51905">
    <property type="entry name" value="FAD/NAD(P)-binding domain"/>
    <property type="match status" value="1"/>
</dbReference>
<dbReference type="GeneID" id="77727975"/>
<keyword evidence="9" id="KW-1185">Reference proteome</keyword>
<dbReference type="InterPro" id="IPR002938">
    <property type="entry name" value="FAD-bd"/>
</dbReference>
<feature type="domain" description="FAD-binding" evidence="7">
    <location>
        <begin position="147"/>
        <end position="322"/>
    </location>
</feature>
<feature type="compositionally biased region" description="Polar residues" evidence="6">
    <location>
        <begin position="416"/>
        <end position="428"/>
    </location>
</feature>
<evidence type="ECO:0000256" key="1">
    <source>
        <dbReference type="ARBA" id="ARBA00007992"/>
    </source>
</evidence>
<dbReference type="GO" id="GO:0004497">
    <property type="term" value="F:monooxygenase activity"/>
    <property type="evidence" value="ECO:0007669"/>
    <property type="project" value="UniProtKB-KW"/>
</dbReference>